<dbReference type="Proteomes" id="UP000663828">
    <property type="component" value="Unassembled WGS sequence"/>
</dbReference>
<dbReference type="EMBL" id="CAJNOR010000225">
    <property type="protein sequence ID" value="CAF0846972.1"/>
    <property type="molecule type" value="Genomic_DNA"/>
</dbReference>
<keyword evidence="1" id="KW-0732">Signal</keyword>
<reference evidence="2" key="1">
    <citation type="submission" date="2021-02" db="EMBL/GenBank/DDBJ databases">
        <authorList>
            <person name="Nowell W R."/>
        </authorList>
    </citation>
    <scope>NUCLEOTIDE SEQUENCE</scope>
</reference>
<name>A0A813W817_ADIRI</name>
<dbReference type="AlphaFoldDB" id="A0A813W817"/>
<evidence type="ECO:0000313" key="3">
    <source>
        <dbReference type="Proteomes" id="UP000663828"/>
    </source>
</evidence>
<keyword evidence="3" id="KW-1185">Reference proteome</keyword>
<organism evidence="2 3">
    <name type="scientific">Adineta ricciae</name>
    <name type="common">Rotifer</name>
    <dbReference type="NCBI Taxonomy" id="249248"/>
    <lineage>
        <taxon>Eukaryota</taxon>
        <taxon>Metazoa</taxon>
        <taxon>Spiralia</taxon>
        <taxon>Gnathifera</taxon>
        <taxon>Rotifera</taxon>
        <taxon>Eurotatoria</taxon>
        <taxon>Bdelloidea</taxon>
        <taxon>Adinetida</taxon>
        <taxon>Adinetidae</taxon>
        <taxon>Adineta</taxon>
    </lineage>
</organism>
<evidence type="ECO:0000256" key="1">
    <source>
        <dbReference type="SAM" id="SignalP"/>
    </source>
</evidence>
<gene>
    <name evidence="2" type="ORF">XAT740_LOCUS5277</name>
</gene>
<sequence>MPSITFFISYILLVVVRCNDTLNDEVIDVPARMKRDLSVSPTHFYFKYQNPSHFKVSVSDIYIPVPGLRTVFNVAESTLFEITYQGSCEIYKGKGVHIKLLVDDHLIVGDQRTPNKANRHLLTNPISGETAAHFDQWLSQHHLPYEYATLPIIQSAVVLVRPGRHIFDLGVHHGDTGNVSVIFGGTMRFKWTIVDSLNPVRGLTMWNGTSPVGKI</sequence>
<evidence type="ECO:0000313" key="2">
    <source>
        <dbReference type="EMBL" id="CAF0846972.1"/>
    </source>
</evidence>
<proteinExistence type="predicted"/>
<feature type="signal peptide" evidence="1">
    <location>
        <begin position="1"/>
        <end position="18"/>
    </location>
</feature>
<feature type="chain" id="PRO_5032392830" evidence="1">
    <location>
        <begin position="19"/>
        <end position="215"/>
    </location>
</feature>
<comment type="caution">
    <text evidence="2">The sequence shown here is derived from an EMBL/GenBank/DDBJ whole genome shotgun (WGS) entry which is preliminary data.</text>
</comment>
<protein>
    <submittedName>
        <fullName evidence="2">Uncharacterized protein</fullName>
    </submittedName>
</protein>
<accession>A0A813W817</accession>